<feature type="compositionally biased region" description="Basic residues" evidence="1">
    <location>
        <begin position="81"/>
        <end position="90"/>
    </location>
</feature>
<keyword evidence="2" id="KW-1133">Transmembrane helix</keyword>
<feature type="transmembrane region" description="Helical" evidence="2">
    <location>
        <begin position="446"/>
        <end position="468"/>
    </location>
</feature>
<dbReference type="PANTHER" id="PTHR35394:SF5">
    <property type="entry name" value="DUF3176 DOMAIN-CONTAINING PROTEIN"/>
    <property type="match status" value="1"/>
</dbReference>
<feature type="region of interest" description="Disordered" evidence="1">
    <location>
        <begin position="304"/>
        <end position="336"/>
    </location>
</feature>
<sequence>MPRKGEKVAGAESDDVPVQEEYDENEDEDFNPDKALADEDASSSSDEEAESSIAKPAMRAKKRKADVTEDLDSGDEATIRERKRKRKRKNGAAGEAEESGGEGGFVRTRAQRVAEKAERREKKRTEVGDVTINVDDIWAELNRVPIGRPPPPPISVDDAHGQGESDQENLAADEEFITIRRRIEYAGETTEIEETVPRNSKEGQRYLKEHPPDGQPITPANVLRRPLRRPSAFEPNLTALIKGVPPEKLRLRAPSRVDVLLAAERVAEEQRKKAEKMTTVQKSALDWSGFVEKQGLREELEAYGKGTIKPDTSKESNHSVAEKDLPGLPPDSSTPQRRHTWIRRICVTLWIWETLSLLTSATCIGAIVVLLSHYDGKPLPDWKYGLTMNGVISILAVVTKASMMLPVAETLSQLKWCWFWKTHRPVCDFESFDGASRGPWGSLMMLLNVPLWSLGTLGAGLTVAAMFVEPALQQIPAYTSLPVRVGGSGLGRSINFTDTVTIGGEPGLSLAEGIKSAMFTGIFGTEDSVSTSSNCATGNCTWPTFSSLAVCSACEDLTSLLVQYPTPSTQPLTTFWIVSSNMNATSNIGAGSRSEFMYKTDVGDSAQTAFPALLNHTILDFQSMYWPPESTVMDPPSGVFECVLYFCVKTLSALEVNGRFSETVMSTWPPLNLSTLDEPNQDLYHDFLTNSNLSAAVSEHKRNFTLTPPDADVTYSVDRLTFDLLRTWVGGNLFNGQIFTSLQPASLWDDDDIAGRMYNELNDQLGPNKTIHGYNVRATAGPGRLMTQIATSLTTSMRQSEDPNLSIVGDAMYAKTFVQARWYWLLSPVLLLLLVFLFMLSTIVLSARHQIPTWKSSSLAVLIHGLDELSCHAMTDVRLDRMETKARNYRMAVQQDHGMWASKADRV</sequence>
<dbReference type="InterPro" id="IPR011421">
    <property type="entry name" value="BCNT-C"/>
</dbReference>
<dbReference type="PANTHER" id="PTHR35394">
    <property type="entry name" value="DUF3176 DOMAIN-CONTAINING PROTEIN"/>
    <property type="match status" value="1"/>
</dbReference>
<name>A0AAN6QSX5_9PEZI</name>
<dbReference type="AlphaFoldDB" id="A0AAN6QSX5"/>
<dbReference type="Pfam" id="PF07572">
    <property type="entry name" value="BCNT"/>
    <property type="match status" value="1"/>
</dbReference>
<evidence type="ECO:0000313" key="4">
    <source>
        <dbReference type="EMBL" id="KAK0986228.1"/>
    </source>
</evidence>
<dbReference type="PROSITE" id="PS51279">
    <property type="entry name" value="BCNT_C"/>
    <property type="match status" value="1"/>
</dbReference>
<protein>
    <submittedName>
        <fullName evidence="4">Swr complex subunit</fullName>
    </submittedName>
</protein>
<comment type="caution">
    <text evidence="4">The sequence shown here is derived from an EMBL/GenBank/DDBJ whole genome shotgun (WGS) entry which is preliminary data.</text>
</comment>
<organism evidence="4 5">
    <name type="scientific">Friedmanniomyces endolithicus</name>
    <dbReference type="NCBI Taxonomy" id="329885"/>
    <lineage>
        <taxon>Eukaryota</taxon>
        <taxon>Fungi</taxon>
        <taxon>Dikarya</taxon>
        <taxon>Ascomycota</taxon>
        <taxon>Pezizomycotina</taxon>
        <taxon>Dothideomycetes</taxon>
        <taxon>Dothideomycetidae</taxon>
        <taxon>Mycosphaerellales</taxon>
        <taxon>Teratosphaeriaceae</taxon>
        <taxon>Friedmanniomyces</taxon>
    </lineage>
</organism>
<dbReference type="InterPro" id="IPR021514">
    <property type="entry name" value="DUF3176"/>
</dbReference>
<feature type="compositionally biased region" description="Basic and acidic residues" evidence="1">
    <location>
        <begin position="112"/>
        <end position="124"/>
    </location>
</feature>
<feature type="domain" description="BCNT-C" evidence="3">
    <location>
        <begin position="257"/>
        <end position="339"/>
    </location>
</feature>
<keyword evidence="2" id="KW-0812">Transmembrane</keyword>
<feature type="region of interest" description="Disordered" evidence="1">
    <location>
        <begin position="142"/>
        <end position="173"/>
    </location>
</feature>
<feature type="transmembrane region" description="Helical" evidence="2">
    <location>
        <begin position="384"/>
        <end position="405"/>
    </location>
</feature>
<feature type="compositionally biased region" description="Acidic residues" evidence="1">
    <location>
        <begin position="38"/>
        <end position="50"/>
    </location>
</feature>
<evidence type="ECO:0000313" key="5">
    <source>
        <dbReference type="Proteomes" id="UP001175353"/>
    </source>
</evidence>
<keyword evidence="5" id="KW-1185">Reference proteome</keyword>
<feature type="transmembrane region" description="Helical" evidence="2">
    <location>
        <begin position="822"/>
        <end position="845"/>
    </location>
</feature>
<dbReference type="EMBL" id="JAUJLE010000088">
    <property type="protein sequence ID" value="KAK0986228.1"/>
    <property type="molecule type" value="Genomic_DNA"/>
</dbReference>
<feature type="region of interest" description="Disordered" evidence="1">
    <location>
        <begin position="190"/>
        <end position="221"/>
    </location>
</feature>
<feature type="transmembrane region" description="Helical" evidence="2">
    <location>
        <begin position="347"/>
        <end position="372"/>
    </location>
</feature>
<dbReference type="Pfam" id="PF11374">
    <property type="entry name" value="DUF3176"/>
    <property type="match status" value="1"/>
</dbReference>
<evidence type="ECO:0000256" key="1">
    <source>
        <dbReference type="SAM" id="MobiDB-lite"/>
    </source>
</evidence>
<reference evidence="4" key="1">
    <citation type="submission" date="2023-06" db="EMBL/GenBank/DDBJ databases">
        <title>Black Yeasts Isolated from many extreme environments.</title>
        <authorList>
            <person name="Coleine C."/>
            <person name="Stajich J.E."/>
            <person name="Selbmann L."/>
        </authorList>
    </citation>
    <scope>NUCLEOTIDE SEQUENCE</scope>
    <source>
        <strain evidence="4">CCFEE 5200</strain>
    </source>
</reference>
<gene>
    <name evidence="4" type="primary">SWC5_2</name>
    <name evidence="4" type="ORF">LTR91_010276</name>
</gene>
<proteinExistence type="predicted"/>
<dbReference type="Proteomes" id="UP001175353">
    <property type="component" value="Unassembled WGS sequence"/>
</dbReference>
<evidence type="ECO:0000259" key="3">
    <source>
        <dbReference type="PROSITE" id="PS51279"/>
    </source>
</evidence>
<keyword evidence="2" id="KW-0472">Membrane</keyword>
<feature type="compositionally biased region" description="Basic and acidic residues" evidence="1">
    <location>
        <begin position="195"/>
        <end position="212"/>
    </location>
</feature>
<feature type="compositionally biased region" description="Basic and acidic residues" evidence="1">
    <location>
        <begin position="311"/>
        <end position="325"/>
    </location>
</feature>
<evidence type="ECO:0000256" key="2">
    <source>
        <dbReference type="SAM" id="Phobius"/>
    </source>
</evidence>
<accession>A0AAN6QSX5</accession>
<feature type="region of interest" description="Disordered" evidence="1">
    <location>
        <begin position="1"/>
        <end position="124"/>
    </location>
</feature>
<feature type="compositionally biased region" description="Acidic residues" evidence="1">
    <location>
        <begin position="12"/>
        <end position="30"/>
    </location>
</feature>